<evidence type="ECO:0000259" key="1">
    <source>
        <dbReference type="PROSITE" id="PS50943"/>
    </source>
</evidence>
<gene>
    <name evidence="2" type="ORF">LCGC14_2748410</name>
</gene>
<feature type="domain" description="HTH cro/C1-type" evidence="1">
    <location>
        <begin position="42"/>
        <end position="96"/>
    </location>
</feature>
<feature type="non-terminal residue" evidence="2">
    <location>
        <position position="96"/>
    </location>
</feature>
<organism evidence="2">
    <name type="scientific">marine sediment metagenome</name>
    <dbReference type="NCBI Taxonomy" id="412755"/>
    <lineage>
        <taxon>unclassified sequences</taxon>
        <taxon>metagenomes</taxon>
        <taxon>ecological metagenomes</taxon>
    </lineage>
</organism>
<dbReference type="SMART" id="SM00530">
    <property type="entry name" value="HTH_XRE"/>
    <property type="match status" value="1"/>
</dbReference>
<dbReference type="SUPFAM" id="SSF47413">
    <property type="entry name" value="lambda repressor-like DNA-binding domains"/>
    <property type="match status" value="1"/>
</dbReference>
<protein>
    <recommendedName>
        <fullName evidence="1">HTH cro/C1-type domain-containing protein</fullName>
    </recommendedName>
</protein>
<proteinExistence type="predicted"/>
<sequence>MAEEMCSHQPQACVGAFFKMEVEDEHLAPVVRLKLLAYNLHLVETRKEKGFTQGELAQLTGIPAGRIGEIELLRRVPTPEEAEEIASALEKPLEWL</sequence>
<comment type="caution">
    <text evidence="2">The sequence shown here is derived from an EMBL/GenBank/DDBJ whole genome shotgun (WGS) entry which is preliminary data.</text>
</comment>
<dbReference type="Pfam" id="PF01381">
    <property type="entry name" value="HTH_3"/>
    <property type="match status" value="1"/>
</dbReference>
<dbReference type="PROSITE" id="PS50943">
    <property type="entry name" value="HTH_CROC1"/>
    <property type="match status" value="1"/>
</dbReference>
<evidence type="ECO:0000313" key="2">
    <source>
        <dbReference type="EMBL" id="KKK87916.1"/>
    </source>
</evidence>
<dbReference type="InterPro" id="IPR010982">
    <property type="entry name" value="Lambda_DNA-bd_dom_sf"/>
</dbReference>
<dbReference type="CDD" id="cd00093">
    <property type="entry name" value="HTH_XRE"/>
    <property type="match status" value="1"/>
</dbReference>
<dbReference type="GO" id="GO:0003677">
    <property type="term" value="F:DNA binding"/>
    <property type="evidence" value="ECO:0007669"/>
    <property type="project" value="InterPro"/>
</dbReference>
<accession>A0A0F9BU64</accession>
<dbReference type="EMBL" id="LAZR01050189">
    <property type="protein sequence ID" value="KKK87916.1"/>
    <property type="molecule type" value="Genomic_DNA"/>
</dbReference>
<dbReference type="Gene3D" id="1.10.260.40">
    <property type="entry name" value="lambda repressor-like DNA-binding domains"/>
    <property type="match status" value="1"/>
</dbReference>
<dbReference type="AlphaFoldDB" id="A0A0F9BU64"/>
<name>A0A0F9BU64_9ZZZZ</name>
<reference evidence="2" key="1">
    <citation type="journal article" date="2015" name="Nature">
        <title>Complex archaea that bridge the gap between prokaryotes and eukaryotes.</title>
        <authorList>
            <person name="Spang A."/>
            <person name="Saw J.H."/>
            <person name="Jorgensen S.L."/>
            <person name="Zaremba-Niedzwiedzka K."/>
            <person name="Martijn J."/>
            <person name="Lind A.E."/>
            <person name="van Eijk R."/>
            <person name="Schleper C."/>
            <person name="Guy L."/>
            <person name="Ettema T.J."/>
        </authorList>
    </citation>
    <scope>NUCLEOTIDE SEQUENCE</scope>
</reference>
<dbReference type="InterPro" id="IPR001387">
    <property type="entry name" value="Cro/C1-type_HTH"/>
</dbReference>